<dbReference type="PANTHER" id="PTHR42801">
    <property type="entry name" value="THIOREDOXIN-DEPENDENT PEROXIDE REDUCTASE"/>
    <property type="match status" value="1"/>
</dbReference>
<evidence type="ECO:0000256" key="7">
    <source>
        <dbReference type="ARBA" id="ARBA00032824"/>
    </source>
</evidence>
<keyword evidence="6" id="KW-0676">Redox-active center</keyword>
<name>A0A7S0HCU2_9EUKA</name>
<dbReference type="AlphaFoldDB" id="A0A7S0HCU2"/>
<evidence type="ECO:0000256" key="5">
    <source>
        <dbReference type="ARBA" id="ARBA00023157"/>
    </source>
</evidence>
<dbReference type="GO" id="GO:0005737">
    <property type="term" value="C:cytoplasm"/>
    <property type="evidence" value="ECO:0007669"/>
    <property type="project" value="TreeGrafter"/>
</dbReference>
<feature type="signal peptide" evidence="10">
    <location>
        <begin position="1"/>
        <end position="15"/>
    </location>
</feature>
<evidence type="ECO:0000256" key="10">
    <source>
        <dbReference type="SAM" id="SignalP"/>
    </source>
</evidence>
<evidence type="ECO:0000313" key="12">
    <source>
        <dbReference type="EMBL" id="CAD8479351.1"/>
    </source>
</evidence>
<gene>
    <name evidence="12" type="ORF">PANT1444_LOCUS6098</name>
</gene>
<evidence type="ECO:0000256" key="3">
    <source>
        <dbReference type="ARBA" id="ARBA00022862"/>
    </source>
</evidence>
<evidence type="ECO:0000259" key="11">
    <source>
        <dbReference type="PROSITE" id="PS51352"/>
    </source>
</evidence>
<dbReference type="Gene3D" id="3.40.30.10">
    <property type="entry name" value="Glutaredoxin"/>
    <property type="match status" value="1"/>
</dbReference>
<dbReference type="CDD" id="cd02971">
    <property type="entry name" value="PRX_family"/>
    <property type="match status" value="1"/>
</dbReference>
<dbReference type="GO" id="GO:0034599">
    <property type="term" value="P:cellular response to oxidative stress"/>
    <property type="evidence" value="ECO:0007669"/>
    <property type="project" value="TreeGrafter"/>
</dbReference>
<dbReference type="PROSITE" id="PS51352">
    <property type="entry name" value="THIOREDOXIN_2"/>
    <property type="match status" value="1"/>
</dbReference>
<comment type="similarity">
    <text evidence="8">Belongs to the peroxiredoxin family. BCP/PrxQ subfamily.</text>
</comment>
<keyword evidence="5" id="KW-1015">Disulfide bond</keyword>
<dbReference type="SUPFAM" id="SSF52833">
    <property type="entry name" value="Thioredoxin-like"/>
    <property type="match status" value="1"/>
</dbReference>
<feature type="domain" description="Thioredoxin" evidence="11">
    <location>
        <begin position="110"/>
        <end position="277"/>
    </location>
</feature>
<dbReference type="GO" id="GO:0045454">
    <property type="term" value="P:cell redox homeostasis"/>
    <property type="evidence" value="ECO:0007669"/>
    <property type="project" value="TreeGrafter"/>
</dbReference>
<evidence type="ECO:0000256" key="9">
    <source>
        <dbReference type="ARBA" id="ARBA00049091"/>
    </source>
</evidence>
<comment type="catalytic activity">
    <reaction evidence="9">
        <text>a hydroperoxide + [thioredoxin]-dithiol = an alcohol + [thioredoxin]-disulfide + H2O</text>
        <dbReference type="Rhea" id="RHEA:62620"/>
        <dbReference type="Rhea" id="RHEA-COMP:10698"/>
        <dbReference type="Rhea" id="RHEA-COMP:10700"/>
        <dbReference type="ChEBI" id="CHEBI:15377"/>
        <dbReference type="ChEBI" id="CHEBI:29950"/>
        <dbReference type="ChEBI" id="CHEBI:30879"/>
        <dbReference type="ChEBI" id="CHEBI:35924"/>
        <dbReference type="ChEBI" id="CHEBI:50058"/>
        <dbReference type="EC" id="1.11.1.24"/>
    </reaction>
</comment>
<keyword evidence="2" id="KW-0575">Peroxidase</keyword>
<keyword evidence="10" id="KW-0732">Signal</keyword>
<proteinExistence type="inferred from homology"/>
<dbReference type="GO" id="GO:0008379">
    <property type="term" value="F:thioredoxin peroxidase activity"/>
    <property type="evidence" value="ECO:0007669"/>
    <property type="project" value="TreeGrafter"/>
</dbReference>
<reference evidence="12" key="1">
    <citation type="submission" date="2021-01" db="EMBL/GenBank/DDBJ databases">
        <authorList>
            <person name="Corre E."/>
            <person name="Pelletier E."/>
            <person name="Niang G."/>
            <person name="Scheremetjew M."/>
            <person name="Finn R."/>
            <person name="Kale V."/>
            <person name="Holt S."/>
            <person name="Cochrane G."/>
            <person name="Meng A."/>
            <person name="Brown T."/>
            <person name="Cohen L."/>
        </authorList>
    </citation>
    <scope>NUCLEOTIDE SEQUENCE</scope>
    <source>
        <strain evidence="12">CCMP1374</strain>
    </source>
</reference>
<dbReference type="EC" id="1.11.1.24" evidence="1"/>
<protein>
    <recommendedName>
        <fullName evidence="1">thioredoxin-dependent peroxiredoxin</fullName>
        <ecNumber evidence="1">1.11.1.24</ecNumber>
    </recommendedName>
    <alternativeName>
        <fullName evidence="7">Thioredoxin peroxidase</fullName>
    </alternativeName>
</protein>
<feature type="chain" id="PRO_5030808065" description="thioredoxin-dependent peroxiredoxin" evidence="10">
    <location>
        <begin position="16"/>
        <end position="286"/>
    </location>
</feature>
<sequence length="286" mass="30965">MLLLWLASAGVQISGRRSVLKLAAGLSATGAGMQTAAGAEGGLQQAADVYQNFDRALAAKQREVAAPLVDAKQRGDARMTEQGKKFDATMEKLNNCQVFRPVGDGGGCALTNGQKVFAFSDVLCHNCEGALGAGPKERRVSLADFTEGGKWVVLWFFPEGGLFGGGNEAEAVQFERMLREFAALDAVVVGCSTQSAAEQRRSLVAPRKLTFPFLSDAGRVVAEAYGAADDFGTGTKRQTFIIDPTGRLRWQEVNIEFGIGEFNVENHPRRVLRNFERERSQDGWQV</sequence>
<evidence type="ECO:0000256" key="6">
    <source>
        <dbReference type="ARBA" id="ARBA00023284"/>
    </source>
</evidence>
<keyword evidence="4" id="KW-0560">Oxidoreductase</keyword>
<evidence type="ECO:0000256" key="8">
    <source>
        <dbReference type="ARBA" id="ARBA00038489"/>
    </source>
</evidence>
<dbReference type="InterPro" id="IPR000866">
    <property type="entry name" value="AhpC/TSA"/>
</dbReference>
<evidence type="ECO:0000256" key="2">
    <source>
        <dbReference type="ARBA" id="ARBA00022559"/>
    </source>
</evidence>
<evidence type="ECO:0000256" key="1">
    <source>
        <dbReference type="ARBA" id="ARBA00013017"/>
    </source>
</evidence>
<evidence type="ECO:0000256" key="4">
    <source>
        <dbReference type="ARBA" id="ARBA00023002"/>
    </source>
</evidence>
<dbReference type="InterPro" id="IPR050924">
    <property type="entry name" value="Peroxiredoxin_BCP/PrxQ"/>
</dbReference>
<dbReference type="InterPro" id="IPR013766">
    <property type="entry name" value="Thioredoxin_domain"/>
</dbReference>
<dbReference type="PANTHER" id="PTHR42801:SF4">
    <property type="entry name" value="AHPC_TSA FAMILY PROTEIN"/>
    <property type="match status" value="1"/>
</dbReference>
<dbReference type="Pfam" id="PF00578">
    <property type="entry name" value="AhpC-TSA"/>
    <property type="match status" value="1"/>
</dbReference>
<organism evidence="12">
    <name type="scientific">Phaeocystis antarctica</name>
    <dbReference type="NCBI Taxonomy" id="33657"/>
    <lineage>
        <taxon>Eukaryota</taxon>
        <taxon>Haptista</taxon>
        <taxon>Haptophyta</taxon>
        <taxon>Prymnesiophyceae</taxon>
        <taxon>Phaeocystales</taxon>
        <taxon>Phaeocystaceae</taxon>
        <taxon>Phaeocystis</taxon>
    </lineage>
</organism>
<accession>A0A7S0HCU2</accession>
<dbReference type="InterPro" id="IPR036249">
    <property type="entry name" value="Thioredoxin-like_sf"/>
</dbReference>
<keyword evidence="3" id="KW-0049">Antioxidant</keyword>
<dbReference type="EMBL" id="HBEP01010823">
    <property type="protein sequence ID" value="CAD8479351.1"/>
    <property type="molecule type" value="Transcribed_RNA"/>
</dbReference>